<sequence length="131" mass="13846">MTILGEHPCPACGRQVTVTRRNPNRRFCSSRCRAAHHRDHPHTAPDVVPDAVPGSFNTANAVTRDALTSPNGDHAVPDAVLNAVPPGHAVPAANGVQRCPHCRTELAVITVVVPAGAAHIRTPEVTHMTPT</sequence>
<keyword evidence="1" id="KW-0687">Ribonucleoprotein</keyword>
<dbReference type="Pfam" id="PF03884">
    <property type="entry name" value="YacG"/>
    <property type="match status" value="1"/>
</dbReference>
<dbReference type="InterPro" id="IPR005584">
    <property type="entry name" value="DNA_gyrase_inhibitor_YacG"/>
</dbReference>
<dbReference type="EMBL" id="JAGINU010000004">
    <property type="protein sequence ID" value="MBP2371670.1"/>
    <property type="molecule type" value="Genomic_DNA"/>
</dbReference>
<evidence type="ECO:0000313" key="2">
    <source>
        <dbReference type="EMBL" id="MBP2371670.1"/>
    </source>
</evidence>
<organism evidence="1 3">
    <name type="scientific">Pseudonocardia parietis</name>
    <dbReference type="NCBI Taxonomy" id="570936"/>
    <lineage>
        <taxon>Bacteria</taxon>
        <taxon>Bacillati</taxon>
        <taxon>Actinomycetota</taxon>
        <taxon>Actinomycetes</taxon>
        <taxon>Pseudonocardiales</taxon>
        <taxon>Pseudonocardiaceae</taxon>
        <taxon>Pseudonocardia</taxon>
    </lineage>
</organism>
<dbReference type="InterPro" id="IPR013088">
    <property type="entry name" value="Znf_NHR/GATA"/>
</dbReference>
<gene>
    <name evidence="1" type="ORF">JOF36_007417</name>
    <name evidence="2" type="ORF">JOF36_007443</name>
</gene>
<dbReference type="GO" id="GO:0005840">
    <property type="term" value="C:ribosome"/>
    <property type="evidence" value="ECO:0007669"/>
    <property type="project" value="UniProtKB-KW"/>
</dbReference>
<dbReference type="SUPFAM" id="SSF57716">
    <property type="entry name" value="Glucocorticoid receptor-like (DNA-binding domain)"/>
    <property type="match status" value="1"/>
</dbReference>
<dbReference type="Gene3D" id="3.30.50.10">
    <property type="entry name" value="Erythroid Transcription Factor GATA-1, subunit A"/>
    <property type="match status" value="1"/>
</dbReference>
<name>A0ABS4W608_9PSEU</name>
<evidence type="ECO:0000313" key="3">
    <source>
        <dbReference type="Proteomes" id="UP001519295"/>
    </source>
</evidence>
<keyword evidence="3" id="KW-1185">Reference proteome</keyword>
<dbReference type="Proteomes" id="UP001519295">
    <property type="component" value="Unassembled WGS sequence"/>
</dbReference>
<keyword evidence="1" id="KW-0689">Ribosomal protein</keyword>
<evidence type="ECO:0000313" key="1">
    <source>
        <dbReference type="EMBL" id="MBP2371644.1"/>
    </source>
</evidence>
<proteinExistence type="predicted"/>
<protein>
    <submittedName>
        <fullName evidence="1">Ribosomal protein L37AE/L43A</fullName>
    </submittedName>
</protein>
<accession>A0ABS4W608</accession>
<dbReference type="EMBL" id="JAGINU010000004">
    <property type="protein sequence ID" value="MBP2371644.1"/>
    <property type="molecule type" value="Genomic_DNA"/>
</dbReference>
<reference evidence="1 3" key="1">
    <citation type="submission" date="2021-03" db="EMBL/GenBank/DDBJ databases">
        <title>Sequencing the genomes of 1000 actinobacteria strains.</title>
        <authorList>
            <person name="Klenk H.-P."/>
        </authorList>
    </citation>
    <scope>NUCLEOTIDE SEQUENCE [LARGE SCALE GENOMIC DNA]</scope>
    <source>
        <strain evidence="1 3">DSM 45256</strain>
    </source>
</reference>
<comment type="caution">
    <text evidence="1">The sequence shown here is derived from an EMBL/GenBank/DDBJ whole genome shotgun (WGS) entry which is preliminary data.</text>
</comment>
<dbReference type="RefSeq" id="WP_210036781.1">
    <property type="nucleotide sequence ID" value="NZ_JAGINU010000004.1"/>
</dbReference>